<dbReference type="GO" id="GO:0000270">
    <property type="term" value="P:peptidoglycan metabolic process"/>
    <property type="evidence" value="ECO:0007669"/>
    <property type="project" value="UniProtKB-UniRule"/>
</dbReference>
<evidence type="ECO:0000256" key="3">
    <source>
        <dbReference type="HAMAP-Rule" id="MF_02071"/>
    </source>
</evidence>
<evidence type="ECO:0000259" key="6">
    <source>
        <dbReference type="Pfam" id="PF03330"/>
    </source>
</evidence>
<accession>A0A1I4XBS2</accession>
<dbReference type="EC" id="4.2.2.-" evidence="3"/>
<name>A0A1I4XBS2_9FLAO</name>
<dbReference type="EMBL" id="FOVI01000002">
    <property type="protein sequence ID" value="SFN23225.1"/>
    <property type="molecule type" value="Genomic_DNA"/>
</dbReference>
<dbReference type="GO" id="GO:0005886">
    <property type="term" value="C:plasma membrane"/>
    <property type="evidence" value="ECO:0007669"/>
    <property type="project" value="UniProtKB-SubCell"/>
</dbReference>
<keyword evidence="1 3" id="KW-0456">Lyase</keyword>
<keyword evidence="3 7" id="KW-0449">Lipoprotein</keyword>
<keyword evidence="5" id="KW-0732">Signal</keyword>
<evidence type="ECO:0000256" key="2">
    <source>
        <dbReference type="ARBA" id="ARBA00023316"/>
    </source>
</evidence>
<dbReference type="PROSITE" id="PS51257">
    <property type="entry name" value="PROKAR_LIPOPROTEIN"/>
    <property type="match status" value="1"/>
</dbReference>
<dbReference type="GO" id="GO:0008932">
    <property type="term" value="F:lytic endotransglycosylase activity"/>
    <property type="evidence" value="ECO:0007669"/>
    <property type="project" value="UniProtKB-UniRule"/>
</dbReference>
<dbReference type="STRING" id="913024.SAMN05421741_102231"/>
<evidence type="ECO:0000256" key="1">
    <source>
        <dbReference type="ARBA" id="ARBA00023239"/>
    </source>
</evidence>
<dbReference type="InterPro" id="IPR009009">
    <property type="entry name" value="RlpA-like_DPBB"/>
</dbReference>
<keyword evidence="3" id="KW-1003">Cell membrane</keyword>
<dbReference type="Gene3D" id="2.40.40.10">
    <property type="entry name" value="RlpA-like domain"/>
    <property type="match status" value="1"/>
</dbReference>
<dbReference type="PANTHER" id="PTHR34183:SF1">
    <property type="entry name" value="ENDOLYTIC PEPTIDOGLYCAN TRANSGLYCOSYLASE RLPA"/>
    <property type="match status" value="1"/>
</dbReference>
<dbReference type="GO" id="GO:0071555">
    <property type="term" value="P:cell wall organization"/>
    <property type="evidence" value="ECO:0007669"/>
    <property type="project" value="UniProtKB-KW"/>
</dbReference>
<feature type="signal peptide" evidence="5">
    <location>
        <begin position="1"/>
        <end position="22"/>
    </location>
</feature>
<dbReference type="InterPro" id="IPR036908">
    <property type="entry name" value="RlpA-like_sf"/>
</dbReference>
<dbReference type="CDD" id="cd22268">
    <property type="entry name" value="DPBB_RlpA-like"/>
    <property type="match status" value="1"/>
</dbReference>
<dbReference type="AlphaFoldDB" id="A0A1I4XBS2"/>
<dbReference type="InterPro" id="IPR034718">
    <property type="entry name" value="RlpA"/>
</dbReference>
<dbReference type="RefSeq" id="WP_091518769.1">
    <property type="nucleotide sequence ID" value="NZ_FOVI01000002.1"/>
</dbReference>
<evidence type="ECO:0000313" key="8">
    <source>
        <dbReference type="Proteomes" id="UP000199036"/>
    </source>
</evidence>
<dbReference type="NCBIfam" id="TIGR00413">
    <property type="entry name" value="rlpA"/>
    <property type="match status" value="1"/>
</dbReference>
<dbReference type="SUPFAM" id="SSF50685">
    <property type="entry name" value="Barwin-like endoglucanases"/>
    <property type="match status" value="1"/>
</dbReference>
<dbReference type="InterPro" id="IPR012997">
    <property type="entry name" value="RplA"/>
</dbReference>
<gene>
    <name evidence="3" type="primary">rlpA</name>
    <name evidence="7" type="ORF">SAMN05421741_102231</name>
</gene>
<keyword evidence="8" id="KW-1185">Reference proteome</keyword>
<reference evidence="8" key="1">
    <citation type="submission" date="2016-10" db="EMBL/GenBank/DDBJ databases">
        <authorList>
            <person name="Varghese N."/>
            <person name="Submissions S."/>
        </authorList>
    </citation>
    <scope>NUCLEOTIDE SEQUENCE [LARGE SCALE GENOMIC DNA]</scope>
    <source>
        <strain evidence="8">DS-12</strain>
    </source>
</reference>
<comment type="function">
    <text evidence="3">Lytic transglycosylase with a strong preference for naked glycan strands that lack stem peptides.</text>
</comment>
<comment type="similarity">
    <text evidence="3 4">Belongs to the RlpA family.</text>
</comment>
<dbReference type="PANTHER" id="PTHR34183">
    <property type="entry name" value="ENDOLYTIC PEPTIDOGLYCAN TRANSGLYCOSYLASE RLPA"/>
    <property type="match status" value="1"/>
</dbReference>
<keyword evidence="3" id="KW-0564">Palmitate</keyword>
<sequence length="133" mass="14760">MNLRYSLIIIILLFGFASCKTASNTKNSKTSLFKDEVFACYYHNKFNGRKTASGAVFSNSKLTAAHKTLSFGTKVKVTNIENDKSVVVEINDRGPFTKGLEIDLSKKAFDAISHDKKAGKLQVKLEIVNHSKK</sequence>
<comment type="subcellular location">
    <subcellularLocation>
        <location evidence="3">Cell membrane</location>
        <topology evidence="3">Lipid-anchor</topology>
    </subcellularLocation>
</comment>
<organism evidence="7 8">
    <name type="scientific">Paenimyroides ummariense</name>
    <dbReference type="NCBI Taxonomy" id="913024"/>
    <lineage>
        <taxon>Bacteria</taxon>
        <taxon>Pseudomonadati</taxon>
        <taxon>Bacteroidota</taxon>
        <taxon>Flavobacteriia</taxon>
        <taxon>Flavobacteriales</taxon>
        <taxon>Flavobacteriaceae</taxon>
        <taxon>Paenimyroides</taxon>
    </lineage>
</organism>
<evidence type="ECO:0000256" key="5">
    <source>
        <dbReference type="SAM" id="SignalP"/>
    </source>
</evidence>
<proteinExistence type="inferred from homology"/>
<dbReference type="Proteomes" id="UP000199036">
    <property type="component" value="Unassembled WGS sequence"/>
</dbReference>
<keyword evidence="2 3" id="KW-0961">Cell wall biogenesis/degradation</keyword>
<dbReference type="OrthoDB" id="9779128at2"/>
<dbReference type="Pfam" id="PF03330">
    <property type="entry name" value="DPBB_1"/>
    <property type="match status" value="1"/>
</dbReference>
<evidence type="ECO:0000256" key="4">
    <source>
        <dbReference type="RuleBase" id="RU003495"/>
    </source>
</evidence>
<feature type="chain" id="PRO_5011804425" description="Probable endolytic peptidoglycan transglycosylase RlpA" evidence="5">
    <location>
        <begin position="23"/>
        <end position="133"/>
    </location>
</feature>
<dbReference type="HAMAP" id="MF_02071">
    <property type="entry name" value="RlpA"/>
    <property type="match status" value="1"/>
</dbReference>
<keyword evidence="3" id="KW-0472">Membrane</keyword>
<feature type="domain" description="RlpA-like protein double-psi beta-barrel" evidence="6">
    <location>
        <begin position="40"/>
        <end position="124"/>
    </location>
</feature>
<evidence type="ECO:0000313" key="7">
    <source>
        <dbReference type="EMBL" id="SFN23225.1"/>
    </source>
</evidence>
<protein>
    <recommendedName>
        <fullName evidence="3">Probable endolytic peptidoglycan transglycosylase RlpA</fullName>
        <ecNumber evidence="3">4.2.2.-</ecNumber>
    </recommendedName>
</protein>